<organism evidence="3 4">
    <name type="scientific">Candidatus Borkfalkia avicola</name>
    <dbReference type="NCBI Taxonomy" id="2838503"/>
    <lineage>
        <taxon>Bacteria</taxon>
        <taxon>Bacillati</taxon>
        <taxon>Bacillota</taxon>
        <taxon>Clostridia</taxon>
        <taxon>Christensenellales</taxon>
        <taxon>Christensenellaceae</taxon>
        <taxon>Candidatus Borkfalkia</taxon>
    </lineage>
</organism>
<feature type="transmembrane region" description="Helical" evidence="2">
    <location>
        <begin position="105"/>
        <end position="128"/>
    </location>
</feature>
<name>A0A9D2D778_9FIRM</name>
<keyword evidence="2" id="KW-0812">Transmembrane</keyword>
<keyword evidence="2" id="KW-0472">Membrane</keyword>
<dbReference type="Proteomes" id="UP000824025">
    <property type="component" value="Unassembled WGS sequence"/>
</dbReference>
<protein>
    <submittedName>
        <fullName evidence="3">Uncharacterized protein</fullName>
    </submittedName>
</protein>
<feature type="transmembrane region" description="Helical" evidence="2">
    <location>
        <begin position="140"/>
        <end position="159"/>
    </location>
</feature>
<feature type="transmembrane region" description="Helical" evidence="2">
    <location>
        <begin position="28"/>
        <end position="46"/>
    </location>
</feature>
<feature type="compositionally biased region" description="Basic and acidic residues" evidence="1">
    <location>
        <begin position="177"/>
        <end position="193"/>
    </location>
</feature>
<reference evidence="3" key="1">
    <citation type="journal article" date="2021" name="PeerJ">
        <title>Extensive microbial diversity within the chicken gut microbiome revealed by metagenomics and culture.</title>
        <authorList>
            <person name="Gilroy R."/>
            <person name="Ravi A."/>
            <person name="Getino M."/>
            <person name="Pursley I."/>
            <person name="Horton D.L."/>
            <person name="Alikhan N.F."/>
            <person name="Baker D."/>
            <person name="Gharbi K."/>
            <person name="Hall N."/>
            <person name="Watson M."/>
            <person name="Adriaenssens E.M."/>
            <person name="Foster-Nyarko E."/>
            <person name="Jarju S."/>
            <person name="Secka A."/>
            <person name="Antonio M."/>
            <person name="Oren A."/>
            <person name="Chaudhuri R.R."/>
            <person name="La Ragione R."/>
            <person name="Hildebrand F."/>
            <person name="Pallen M.J."/>
        </authorList>
    </citation>
    <scope>NUCLEOTIDE SEQUENCE</scope>
    <source>
        <strain evidence="3">CHK192-19661</strain>
    </source>
</reference>
<keyword evidence="2" id="KW-1133">Transmembrane helix</keyword>
<accession>A0A9D2D778</accession>
<reference evidence="3" key="2">
    <citation type="submission" date="2021-04" db="EMBL/GenBank/DDBJ databases">
        <authorList>
            <person name="Gilroy R."/>
        </authorList>
    </citation>
    <scope>NUCLEOTIDE SEQUENCE</scope>
    <source>
        <strain evidence="3">CHK192-19661</strain>
    </source>
</reference>
<sequence>MKKRSFSVALSAVSCALASVFMIVGQTVPFAFATAYLFAAIALMLPLAKDLRLGGFLAYVATSLICLPFGLREFYKYLPFIAFFGLHPLANYLQRRHRLNRWAAFAVKAVWFTGVLCASWALFTATAVSSNELTEKLGGWIYLAIVAGGAVFFLLYDWLMLRCQRTVNAFVSKIDRGGRARRDPPRAENRAEDVFGEDLGLGTPDGESGENRENKKEESEKDGSNDGQ</sequence>
<evidence type="ECO:0000256" key="2">
    <source>
        <dbReference type="SAM" id="Phobius"/>
    </source>
</evidence>
<dbReference type="PROSITE" id="PS51257">
    <property type="entry name" value="PROKAR_LIPOPROTEIN"/>
    <property type="match status" value="1"/>
</dbReference>
<dbReference type="EMBL" id="DXCF01000029">
    <property type="protein sequence ID" value="HIZ09907.1"/>
    <property type="molecule type" value="Genomic_DNA"/>
</dbReference>
<evidence type="ECO:0000256" key="1">
    <source>
        <dbReference type="SAM" id="MobiDB-lite"/>
    </source>
</evidence>
<comment type="caution">
    <text evidence="3">The sequence shown here is derived from an EMBL/GenBank/DDBJ whole genome shotgun (WGS) entry which is preliminary data.</text>
</comment>
<proteinExistence type="predicted"/>
<evidence type="ECO:0000313" key="4">
    <source>
        <dbReference type="Proteomes" id="UP000824025"/>
    </source>
</evidence>
<feature type="compositionally biased region" description="Basic and acidic residues" evidence="1">
    <location>
        <begin position="209"/>
        <end position="228"/>
    </location>
</feature>
<dbReference type="AlphaFoldDB" id="A0A9D2D778"/>
<evidence type="ECO:0000313" key="3">
    <source>
        <dbReference type="EMBL" id="HIZ09907.1"/>
    </source>
</evidence>
<feature type="region of interest" description="Disordered" evidence="1">
    <location>
        <begin position="177"/>
        <end position="228"/>
    </location>
</feature>
<feature type="transmembrane region" description="Helical" evidence="2">
    <location>
        <begin position="53"/>
        <end position="71"/>
    </location>
</feature>
<gene>
    <name evidence="3" type="ORF">H9726_05405</name>
</gene>